<keyword evidence="2" id="KW-1133">Transmembrane helix</keyword>
<dbReference type="EMBL" id="CANHGI010000004">
    <property type="protein sequence ID" value="CAI5446840.1"/>
    <property type="molecule type" value="Genomic_DNA"/>
</dbReference>
<feature type="compositionally biased region" description="Basic and acidic residues" evidence="1">
    <location>
        <begin position="269"/>
        <end position="288"/>
    </location>
</feature>
<proteinExistence type="predicted"/>
<evidence type="ECO:0000256" key="3">
    <source>
        <dbReference type="SAM" id="SignalP"/>
    </source>
</evidence>
<evidence type="ECO:0000313" key="5">
    <source>
        <dbReference type="Proteomes" id="UP001152747"/>
    </source>
</evidence>
<dbReference type="AlphaFoldDB" id="A0A9P1IKP8"/>
<organism evidence="4 5">
    <name type="scientific">Caenorhabditis angaria</name>
    <dbReference type="NCBI Taxonomy" id="860376"/>
    <lineage>
        <taxon>Eukaryota</taxon>
        <taxon>Metazoa</taxon>
        <taxon>Ecdysozoa</taxon>
        <taxon>Nematoda</taxon>
        <taxon>Chromadorea</taxon>
        <taxon>Rhabditida</taxon>
        <taxon>Rhabditina</taxon>
        <taxon>Rhabditomorpha</taxon>
        <taxon>Rhabditoidea</taxon>
        <taxon>Rhabditidae</taxon>
        <taxon>Peloderinae</taxon>
        <taxon>Caenorhabditis</taxon>
    </lineage>
</organism>
<accession>A0A9P1IKP8</accession>
<reference evidence="4" key="1">
    <citation type="submission" date="2022-11" db="EMBL/GenBank/DDBJ databases">
        <authorList>
            <person name="Kikuchi T."/>
        </authorList>
    </citation>
    <scope>NUCLEOTIDE SEQUENCE</scope>
    <source>
        <strain evidence="4">PS1010</strain>
    </source>
</reference>
<comment type="caution">
    <text evidence="4">The sequence shown here is derived from an EMBL/GenBank/DDBJ whole genome shotgun (WGS) entry which is preliminary data.</text>
</comment>
<feature type="transmembrane region" description="Helical" evidence="2">
    <location>
        <begin position="227"/>
        <end position="252"/>
    </location>
</feature>
<name>A0A9P1IKP8_9PELO</name>
<evidence type="ECO:0000313" key="4">
    <source>
        <dbReference type="EMBL" id="CAI5446840.1"/>
    </source>
</evidence>
<evidence type="ECO:0000256" key="1">
    <source>
        <dbReference type="SAM" id="MobiDB-lite"/>
    </source>
</evidence>
<protein>
    <recommendedName>
        <fullName evidence="6">VWFA domain-containing protein</fullName>
    </recommendedName>
</protein>
<keyword evidence="3" id="KW-0732">Signal</keyword>
<dbReference type="Proteomes" id="UP001152747">
    <property type="component" value="Unassembled WGS sequence"/>
</dbReference>
<feature type="compositionally biased region" description="Basic and acidic residues" evidence="1">
    <location>
        <begin position="316"/>
        <end position="326"/>
    </location>
</feature>
<feature type="signal peptide" evidence="3">
    <location>
        <begin position="1"/>
        <end position="17"/>
    </location>
</feature>
<sequence length="326" mass="37350">MKFLVYFGLLLIGAITAQQDTSNPICTPTRKSAKHADTLIVFALDYEKGQNDRNAMRYVFKQFACQIPIADNIKIHMLYYGSDTVTPLTDADFVDSPKIGDKLEATVNINRDDPRVSNCNRLKNQLKEFKEHQFVQKQLNIHYIFLFEPSKICIDVIDYKNTSIVIFDTTIGFRIIIDNLVEIFPSNSTSKQLDDFTKNIVSDIFASKKPPPPPEVVKPKEEEKSDWLKLVLIAIMVVLIVALIVEWTYYGLMMKKHKKKMLEEEKKKAEEAAKKKKAEEEEAAKNAPEEIPPDASWVEDNDEDGHFLGLKRAHPKNAEEAKIRVF</sequence>
<feature type="chain" id="PRO_5040274710" description="VWFA domain-containing protein" evidence="3">
    <location>
        <begin position="18"/>
        <end position="326"/>
    </location>
</feature>
<keyword evidence="2" id="KW-0812">Transmembrane</keyword>
<gene>
    <name evidence="4" type="ORF">CAMP_LOCUS9477</name>
</gene>
<keyword evidence="5" id="KW-1185">Reference proteome</keyword>
<keyword evidence="2" id="KW-0472">Membrane</keyword>
<evidence type="ECO:0008006" key="6">
    <source>
        <dbReference type="Google" id="ProtNLM"/>
    </source>
</evidence>
<feature type="region of interest" description="Disordered" evidence="1">
    <location>
        <begin position="269"/>
        <end position="326"/>
    </location>
</feature>
<evidence type="ECO:0000256" key="2">
    <source>
        <dbReference type="SAM" id="Phobius"/>
    </source>
</evidence>